<dbReference type="InterPro" id="IPR035959">
    <property type="entry name" value="RutC-like_sf"/>
</dbReference>
<dbReference type="PANTHER" id="PTHR21164">
    <property type="entry name" value="CHORISMATE MUTASE"/>
    <property type="match status" value="1"/>
</dbReference>
<dbReference type="EC" id="5.4.99.5" evidence="1 2"/>
<dbReference type="Proteomes" id="UP000031366">
    <property type="component" value="Unassembled WGS sequence"/>
</dbReference>
<dbReference type="NCBIfam" id="TIGR01796">
    <property type="entry name" value="CM_mono_aroH"/>
    <property type="match status" value="1"/>
</dbReference>
<dbReference type="GO" id="GO:0004106">
    <property type="term" value="F:chorismate mutase activity"/>
    <property type="evidence" value="ECO:0007669"/>
    <property type="project" value="UniProtKB-UniRule"/>
</dbReference>
<dbReference type="AlphaFoldDB" id="A0A0C1U5S8"/>
<comment type="catalytic activity">
    <reaction evidence="2">
        <text>chorismate = prephenate</text>
        <dbReference type="Rhea" id="RHEA:13897"/>
        <dbReference type="ChEBI" id="CHEBI:29748"/>
        <dbReference type="ChEBI" id="CHEBI:29934"/>
        <dbReference type="EC" id="5.4.99.5"/>
    </reaction>
</comment>
<reference evidence="3 4" key="1">
    <citation type="journal article" date="2015" name="Infect. Genet. Evol.">
        <title>Genomic sequences of six botulinum neurotoxin-producing strains representing three clostridial species illustrate the mobility and diversity of botulinum neurotoxin genes.</title>
        <authorList>
            <person name="Smith T.J."/>
            <person name="Hill K.K."/>
            <person name="Xie G."/>
            <person name="Foley B.T."/>
            <person name="Williamson C.H."/>
            <person name="Foster J.T."/>
            <person name="Johnson S.L."/>
            <person name="Chertkov O."/>
            <person name="Teshima H."/>
            <person name="Gibbons H.S."/>
            <person name="Johnsky L.A."/>
            <person name="Karavis M.A."/>
            <person name="Smith L.A."/>
        </authorList>
    </citation>
    <scope>NUCLEOTIDE SEQUENCE [LARGE SCALE GENOMIC DNA]</scope>
    <source>
        <strain evidence="3 4">CDC 2741</strain>
    </source>
</reference>
<keyword evidence="2" id="KW-0057">Aromatic amino acid biosynthesis</keyword>
<dbReference type="PANTHER" id="PTHR21164:SF0">
    <property type="entry name" value="CHORISMATE MUTASE AROH"/>
    <property type="match status" value="1"/>
</dbReference>
<organism evidence="3 4">
    <name type="scientific">Clostridium argentinense CDC 2741</name>
    <dbReference type="NCBI Taxonomy" id="1418104"/>
    <lineage>
        <taxon>Bacteria</taxon>
        <taxon>Bacillati</taxon>
        <taxon>Bacillota</taxon>
        <taxon>Clostridia</taxon>
        <taxon>Eubacteriales</taxon>
        <taxon>Clostridiaceae</taxon>
        <taxon>Clostridium</taxon>
    </lineage>
</organism>
<evidence type="ECO:0000313" key="4">
    <source>
        <dbReference type="Proteomes" id="UP000031366"/>
    </source>
</evidence>
<dbReference type="PROSITE" id="PS51167">
    <property type="entry name" value="CHORISMATE_MUT_1"/>
    <property type="match status" value="1"/>
</dbReference>
<keyword evidence="4" id="KW-1185">Reference proteome</keyword>
<comment type="caution">
    <text evidence="3">The sequence shown here is derived from an EMBL/GenBank/DDBJ whole genome shotgun (WGS) entry which is preliminary data.</text>
</comment>
<dbReference type="RefSeq" id="WP_039630286.1">
    <property type="nucleotide sequence ID" value="NZ_AYSO01000012.1"/>
</dbReference>
<dbReference type="GO" id="GO:0008652">
    <property type="term" value="P:amino acid biosynthetic process"/>
    <property type="evidence" value="ECO:0007669"/>
    <property type="project" value="UniProtKB-UniRule"/>
</dbReference>
<dbReference type="OrthoDB" id="9802232at2"/>
<dbReference type="InterPro" id="IPR008243">
    <property type="entry name" value="Chorismate_mutase_AroH"/>
</dbReference>
<dbReference type="EMBL" id="AYSO01000012">
    <property type="protein sequence ID" value="KIE48064.1"/>
    <property type="molecule type" value="Genomic_DNA"/>
</dbReference>
<dbReference type="GO" id="GO:0046417">
    <property type="term" value="P:chorismate metabolic process"/>
    <property type="evidence" value="ECO:0007669"/>
    <property type="project" value="TreeGrafter"/>
</dbReference>
<gene>
    <name evidence="3" type="primary">aroH</name>
    <name evidence="3" type="ORF">U732_3804</name>
</gene>
<evidence type="ECO:0000256" key="1">
    <source>
        <dbReference type="NCBIfam" id="TIGR01796"/>
    </source>
</evidence>
<keyword evidence="2 3" id="KW-0413">Isomerase</keyword>
<protein>
    <recommendedName>
        <fullName evidence="1 2">chorismate mutase</fullName>
        <ecNumber evidence="1 2">5.4.99.5</ecNumber>
    </recommendedName>
</protein>
<name>A0A0C1U5S8_9CLOT</name>
<evidence type="ECO:0000256" key="2">
    <source>
        <dbReference type="PROSITE-ProRule" id="PRU00514"/>
    </source>
</evidence>
<dbReference type="STRING" id="29341.RSJ17_12110"/>
<dbReference type="Gene3D" id="3.30.1330.40">
    <property type="entry name" value="RutC-like"/>
    <property type="match status" value="1"/>
</dbReference>
<dbReference type="SUPFAM" id="SSF55298">
    <property type="entry name" value="YjgF-like"/>
    <property type="match status" value="1"/>
</dbReference>
<accession>A0A0C1U5S8</accession>
<dbReference type="Pfam" id="PF07736">
    <property type="entry name" value="CM_1"/>
    <property type="match status" value="1"/>
</dbReference>
<keyword evidence="2" id="KW-0028">Amino-acid biosynthesis</keyword>
<proteinExistence type="predicted"/>
<evidence type="ECO:0000313" key="3">
    <source>
        <dbReference type="EMBL" id="KIE48064.1"/>
    </source>
</evidence>
<dbReference type="GO" id="GO:0009073">
    <property type="term" value="P:aromatic amino acid family biosynthetic process"/>
    <property type="evidence" value="ECO:0007669"/>
    <property type="project" value="UniProtKB-UniRule"/>
</dbReference>
<sequence length="118" mass="13597">MLSIRGATTIEKNDALEIKEKAIELINKILEINSLNTNNIKVLLFSCTRDITKAYPGAYVREYFNLNKVSIMHFNEMEVENSLKLCIRVTILCDEEERDVNFVYLHKAASLRSDISLK</sequence>